<dbReference type="Proteomes" id="UP000000245">
    <property type="component" value="Chromosome"/>
</dbReference>
<feature type="domain" description="Cytochrome c" evidence="8">
    <location>
        <begin position="22"/>
        <end position="122"/>
    </location>
</feature>
<dbReference type="Gene3D" id="1.10.760.10">
    <property type="entry name" value="Cytochrome c-like domain"/>
    <property type="match status" value="1"/>
</dbReference>
<feature type="signal peptide" evidence="7">
    <location>
        <begin position="1"/>
        <end position="21"/>
    </location>
</feature>
<keyword evidence="3 6" id="KW-0479">Metal-binding</keyword>
<dbReference type="RefSeq" id="WP_007424422.1">
    <property type="nucleotide sequence ID" value="NC_009484.1"/>
</dbReference>
<feature type="chain" id="PRO_5002681380" evidence="7">
    <location>
        <begin position="22"/>
        <end position="123"/>
    </location>
</feature>
<dbReference type="GO" id="GO:0020037">
    <property type="term" value="F:heme binding"/>
    <property type="evidence" value="ECO:0007669"/>
    <property type="project" value="InterPro"/>
</dbReference>
<evidence type="ECO:0000256" key="5">
    <source>
        <dbReference type="ARBA" id="ARBA00023004"/>
    </source>
</evidence>
<evidence type="ECO:0000313" key="10">
    <source>
        <dbReference type="Proteomes" id="UP000000245"/>
    </source>
</evidence>
<dbReference type="InterPro" id="IPR009056">
    <property type="entry name" value="Cyt_c-like_dom"/>
</dbReference>
<protein>
    <submittedName>
        <fullName evidence="9">Cytochrome c, class I</fullName>
    </submittedName>
</protein>
<dbReference type="STRING" id="349163.Acry_2099"/>
<keyword evidence="7" id="KW-0732">Signal</keyword>
<dbReference type="InterPro" id="IPR036909">
    <property type="entry name" value="Cyt_c-like_dom_sf"/>
</dbReference>
<dbReference type="BMRB" id="A5G0B6"/>
<keyword evidence="4" id="KW-0249">Electron transport</keyword>
<keyword evidence="10" id="KW-1185">Reference proteome</keyword>
<dbReference type="EMBL" id="CP000697">
    <property type="protein sequence ID" value="ABQ31298.1"/>
    <property type="molecule type" value="Genomic_DNA"/>
</dbReference>
<evidence type="ECO:0000256" key="4">
    <source>
        <dbReference type="ARBA" id="ARBA00022982"/>
    </source>
</evidence>
<organism evidence="9 10">
    <name type="scientific">Acidiphilium cryptum (strain JF-5)</name>
    <dbReference type="NCBI Taxonomy" id="349163"/>
    <lineage>
        <taxon>Bacteria</taxon>
        <taxon>Pseudomonadati</taxon>
        <taxon>Pseudomonadota</taxon>
        <taxon>Alphaproteobacteria</taxon>
        <taxon>Acetobacterales</taxon>
        <taxon>Acidocellaceae</taxon>
        <taxon>Acidiphilium</taxon>
    </lineage>
</organism>
<evidence type="ECO:0000256" key="3">
    <source>
        <dbReference type="ARBA" id="ARBA00022723"/>
    </source>
</evidence>
<dbReference type="eggNOG" id="COG3474">
    <property type="taxonomic scope" value="Bacteria"/>
</dbReference>
<evidence type="ECO:0000256" key="6">
    <source>
        <dbReference type="PROSITE-ProRule" id="PRU00433"/>
    </source>
</evidence>
<reference evidence="9 10" key="1">
    <citation type="submission" date="2007-05" db="EMBL/GenBank/DDBJ databases">
        <title>Complete sequence of chromosome of Acidiphilium cryptum JF-5.</title>
        <authorList>
            <consortium name="US DOE Joint Genome Institute"/>
            <person name="Copeland A."/>
            <person name="Lucas S."/>
            <person name="Lapidus A."/>
            <person name="Barry K."/>
            <person name="Detter J.C."/>
            <person name="Glavina del Rio T."/>
            <person name="Hammon N."/>
            <person name="Israni S."/>
            <person name="Dalin E."/>
            <person name="Tice H."/>
            <person name="Pitluck S."/>
            <person name="Sims D."/>
            <person name="Brettin T."/>
            <person name="Bruce D."/>
            <person name="Han C."/>
            <person name="Schmutz J."/>
            <person name="Larimer F."/>
            <person name="Land M."/>
            <person name="Hauser L."/>
            <person name="Kyrpides N."/>
            <person name="Kim E."/>
            <person name="Magnuson T."/>
            <person name="Richardson P."/>
        </authorList>
    </citation>
    <scope>NUCLEOTIDE SEQUENCE [LARGE SCALE GENOMIC DNA]</scope>
    <source>
        <strain evidence="9 10">JF-5</strain>
    </source>
</reference>
<dbReference type="AlphaFoldDB" id="A5G0B6"/>
<dbReference type="PRINTS" id="PR00604">
    <property type="entry name" value="CYTCHRMECIAB"/>
</dbReference>
<keyword evidence="2 6" id="KW-0349">Heme</keyword>
<accession>A5G0B6</accession>
<dbReference type="InterPro" id="IPR002327">
    <property type="entry name" value="Cyt_c_1A/1B"/>
</dbReference>
<gene>
    <name evidence="9" type="ordered locus">Acry_2099</name>
</gene>
<keyword evidence="1" id="KW-0813">Transport</keyword>
<evidence type="ECO:0000313" key="9">
    <source>
        <dbReference type="EMBL" id="ABQ31298.1"/>
    </source>
</evidence>
<evidence type="ECO:0000256" key="1">
    <source>
        <dbReference type="ARBA" id="ARBA00022448"/>
    </source>
</evidence>
<evidence type="ECO:0000256" key="2">
    <source>
        <dbReference type="ARBA" id="ARBA00022617"/>
    </source>
</evidence>
<dbReference type="HOGENOM" id="CLU_060944_2_0_5"/>
<name>A5G0B6_ACICJ</name>
<evidence type="ECO:0000259" key="8">
    <source>
        <dbReference type="PROSITE" id="PS51007"/>
    </source>
</evidence>
<proteinExistence type="predicted"/>
<dbReference type="Pfam" id="PF00034">
    <property type="entry name" value="Cytochrom_C"/>
    <property type="match status" value="1"/>
</dbReference>
<dbReference type="KEGG" id="acr:Acry_2099"/>
<sequence length="123" mass="12427">MKSTLLIAVAAGAFCIASAQAANVAHGKALFQAQCAACHSVSPGQNGIGPSLAGVYGAKAAATPGFQFSPALKKSGIVWNASTLDKFLANPQADVPGTKMPYMGMANATDRADVVAYLQTLGK</sequence>
<dbReference type="PANTHER" id="PTHR11961">
    <property type="entry name" value="CYTOCHROME C"/>
    <property type="match status" value="1"/>
</dbReference>
<keyword evidence="5 6" id="KW-0408">Iron</keyword>
<dbReference type="SUPFAM" id="SSF46626">
    <property type="entry name" value="Cytochrome c"/>
    <property type="match status" value="1"/>
</dbReference>
<evidence type="ECO:0000256" key="7">
    <source>
        <dbReference type="SAM" id="SignalP"/>
    </source>
</evidence>
<dbReference type="GO" id="GO:0009055">
    <property type="term" value="F:electron transfer activity"/>
    <property type="evidence" value="ECO:0007669"/>
    <property type="project" value="InterPro"/>
</dbReference>
<dbReference type="PROSITE" id="PS51007">
    <property type="entry name" value="CYTC"/>
    <property type="match status" value="1"/>
</dbReference>
<dbReference type="GO" id="GO:0046872">
    <property type="term" value="F:metal ion binding"/>
    <property type="evidence" value="ECO:0007669"/>
    <property type="project" value="UniProtKB-KW"/>
</dbReference>